<proteinExistence type="predicted"/>
<dbReference type="Gene3D" id="1.20.58.2190">
    <property type="match status" value="1"/>
</dbReference>
<name>A0A7S4FZD5_9EUGL</name>
<dbReference type="InterPro" id="IPR036339">
    <property type="entry name" value="PUB-like_dom_sf"/>
</dbReference>
<feature type="compositionally biased region" description="Polar residues" evidence="1">
    <location>
        <begin position="550"/>
        <end position="560"/>
    </location>
</feature>
<evidence type="ECO:0000256" key="1">
    <source>
        <dbReference type="SAM" id="MobiDB-lite"/>
    </source>
</evidence>
<feature type="compositionally biased region" description="Pro residues" evidence="1">
    <location>
        <begin position="62"/>
        <end position="75"/>
    </location>
</feature>
<dbReference type="AlphaFoldDB" id="A0A7S4FZD5"/>
<evidence type="ECO:0000313" key="2">
    <source>
        <dbReference type="EMBL" id="CAE0820142.1"/>
    </source>
</evidence>
<dbReference type="EMBL" id="HBJA01089961">
    <property type="protein sequence ID" value="CAE0820142.1"/>
    <property type="molecule type" value="Transcribed_RNA"/>
</dbReference>
<feature type="compositionally biased region" description="Low complexity" evidence="1">
    <location>
        <begin position="30"/>
        <end position="41"/>
    </location>
</feature>
<feature type="compositionally biased region" description="Basic and acidic residues" evidence="1">
    <location>
        <begin position="42"/>
        <end position="52"/>
    </location>
</feature>
<accession>A0A7S4FZD5</accession>
<protein>
    <submittedName>
        <fullName evidence="2">Uncharacterized protein</fullName>
    </submittedName>
</protein>
<feature type="compositionally biased region" description="Basic and acidic residues" evidence="1">
    <location>
        <begin position="199"/>
        <end position="219"/>
    </location>
</feature>
<feature type="region of interest" description="Disordered" evidence="1">
    <location>
        <begin position="479"/>
        <end position="524"/>
    </location>
</feature>
<feature type="compositionally biased region" description="Pro residues" evidence="1">
    <location>
        <begin position="490"/>
        <end position="514"/>
    </location>
</feature>
<feature type="region of interest" description="Disordered" evidence="1">
    <location>
        <begin position="1"/>
        <end position="232"/>
    </location>
</feature>
<gene>
    <name evidence="2" type="ORF">EGYM00163_LOCUS31312</name>
</gene>
<feature type="compositionally biased region" description="Pro residues" evidence="1">
    <location>
        <begin position="101"/>
        <end position="110"/>
    </location>
</feature>
<dbReference type="SUPFAM" id="SSF143503">
    <property type="entry name" value="PUG domain-like"/>
    <property type="match status" value="1"/>
</dbReference>
<reference evidence="2" key="1">
    <citation type="submission" date="2021-01" db="EMBL/GenBank/DDBJ databases">
        <authorList>
            <person name="Corre E."/>
            <person name="Pelletier E."/>
            <person name="Niang G."/>
            <person name="Scheremetjew M."/>
            <person name="Finn R."/>
            <person name="Kale V."/>
            <person name="Holt S."/>
            <person name="Cochrane G."/>
            <person name="Meng A."/>
            <person name="Brown T."/>
            <person name="Cohen L."/>
        </authorList>
    </citation>
    <scope>NUCLEOTIDE SEQUENCE</scope>
    <source>
        <strain evidence="2">CCMP1594</strain>
    </source>
</reference>
<organism evidence="2">
    <name type="scientific">Eutreptiella gymnastica</name>
    <dbReference type="NCBI Taxonomy" id="73025"/>
    <lineage>
        <taxon>Eukaryota</taxon>
        <taxon>Discoba</taxon>
        <taxon>Euglenozoa</taxon>
        <taxon>Euglenida</taxon>
        <taxon>Spirocuta</taxon>
        <taxon>Euglenophyceae</taxon>
        <taxon>Eutreptiales</taxon>
        <taxon>Eutreptiaceae</taxon>
        <taxon>Eutreptiella</taxon>
    </lineage>
</organism>
<feature type="region of interest" description="Disordered" evidence="1">
    <location>
        <begin position="545"/>
        <end position="581"/>
    </location>
</feature>
<sequence>MPPKFSYASALSQPKPAPSPLLRTQPPSTPSTHAPSSSSPARADRDTSRSDLSRGSPKRVQPKPPAKSSPKPPPKMSVANVEPSPKPERPSAGGQGEGPKTPAPQLPSPKAPAASDTAGGEGEPKPKKKKKKAVQLPPAPPPVFVEDDFPSLSRDTGPKRPPKRMPAPIAHSPSTEDAAVYPVSLDRAAATSGSEGDSDWPRVETAPKRRVKSDTEAEPKGPVQPISKKPKKTKMVNLADLIDQLTASKAAGRPVKITNSRATDSKASTTKSALRLLSTVLTRITKNPDSTTLRQLPASDPKVRTFEAWPRVFKLFQQSGFVQSKDGKSYVLQAKDLKELENVLNIVQLQIKNHGQNVNSATEALLHGRRGKERLTKKKKRMTRLKKIVLAERDGRQLDTLSTLQATAKAYPKDAALANLQVFDIKCAIRNAGLRNLHGNVKCGMTGEQLLAAVEAEQQQVKQRMQQREQEARCIAMGTGTTPCSRRTGPHPPPPPPRPPPAPASVVDAPPPLTPSWQMPKPRRTPASWCIATCRRPVRRGQRACCPRTRTGTGRMSPWSQGRLAGGWRPSSRACGPPGGTRISKQAWTRGCVWRRAHRRTVPPANRRWWCPRWRSSRLAPTTCCRSLTGGSTAGRSPSGTGPVCGSIAAPC</sequence>